<dbReference type="AlphaFoldDB" id="A0A1B1A4A3"/>
<name>A0A1B1A4A3_9RHOB</name>
<reference evidence="1 2" key="1">
    <citation type="journal article" date="2016" name="ISME J.">
        <title>Global occurrence and heterogeneity of the Roseobacter-clade species Ruegeria mobilis.</title>
        <authorList>
            <person name="Sonnenschein E."/>
            <person name="Gram L."/>
        </authorList>
    </citation>
    <scope>NUCLEOTIDE SEQUENCE [LARGE SCALE GENOMIC DNA]</scope>
    <source>
        <strain evidence="1 2">F1926</strain>
    </source>
</reference>
<dbReference type="Gene3D" id="3.30.420.310">
    <property type="entry name" value="2-keto-3-deoxy-galactonokinase, C-terminal domain"/>
    <property type="match status" value="1"/>
</dbReference>
<protein>
    <submittedName>
        <fullName evidence="1">2-dehydro-3-deoxygalactonokinase</fullName>
    </submittedName>
</protein>
<evidence type="ECO:0000313" key="1">
    <source>
        <dbReference type="EMBL" id="ANP41402.1"/>
    </source>
</evidence>
<dbReference type="Pfam" id="PF05035">
    <property type="entry name" value="DGOK"/>
    <property type="match status" value="1"/>
</dbReference>
<dbReference type="Proteomes" id="UP000013243">
    <property type="component" value="Chromosome"/>
</dbReference>
<sequence>MSQPSDTWFAFDDSHRPARIWRMVRTAPDGPAEVVAGLDEARKVALGHPLVTHAHAATPALPVPAAPADLSLHADGDTLRLGALTQAQPHTRLCAAVSKIRGFLQVNKDWDGVLCLPGFATTVWALISANEVVSVLSFTTAPLVEALSPVAASASIDADALISPLQDVISKPETLGLRLAESRSLWAARELNDAAVLSQTWGAALGAELAAARAYWLGQNLALIAPSALAAPYKAALSSQYVPFTEVDEAQMTIKGLASAYAYYKIET</sequence>
<dbReference type="EMBL" id="CP015230">
    <property type="protein sequence ID" value="ANP41402.1"/>
    <property type="molecule type" value="Genomic_DNA"/>
</dbReference>
<accession>A0A1B1A4A3</accession>
<dbReference type="GO" id="GO:0008671">
    <property type="term" value="F:2-dehydro-3-deoxygalactonokinase activity"/>
    <property type="evidence" value="ECO:0007669"/>
    <property type="project" value="InterPro"/>
</dbReference>
<proteinExistence type="predicted"/>
<keyword evidence="1" id="KW-0418">Kinase</keyword>
<dbReference type="InterPro" id="IPR042257">
    <property type="entry name" value="DGOK_C"/>
</dbReference>
<dbReference type="GO" id="GO:0034194">
    <property type="term" value="P:D-galactonate catabolic process"/>
    <property type="evidence" value="ECO:0007669"/>
    <property type="project" value="InterPro"/>
</dbReference>
<dbReference type="OrthoDB" id="256574at2"/>
<dbReference type="STRING" id="1265309.K529_011545"/>
<dbReference type="GeneID" id="28250475"/>
<dbReference type="RefSeq" id="WP_005622719.1">
    <property type="nucleotide sequence ID" value="NZ_CP015230.1"/>
</dbReference>
<gene>
    <name evidence="1" type="ORF">K529_011545</name>
</gene>
<organism evidence="1 2">
    <name type="scientific">Tritonibacter mobilis F1926</name>
    <dbReference type="NCBI Taxonomy" id="1265309"/>
    <lineage>
        <taxon>Bacteria</taxon>
        <taxon>Pseudomonadati</taxon>
        <taxon>Pseudomonadota</taxon>
        <taxon>Alphaproteobacteria</taxon>
        <taxon>Rhodobacterales</taxon>
        <taxon>Paracoccaceae</taxon>
        <taxon>Tritonibacter</taxon>
    </lineage>
</organism>
<dbReference type="KEGG" id="rmb:K529_011545"/>
<dbReference type="InterPro" id="IPR007729">
    <property type="entry name" value="DGOK"/>
</dbReference>
<keyword evidence="1" id="KW-0808">Transferase</keyword>
<evidence type="ECO:0000313" key="2">
    <source>
        <dbReference type="Proteomes" id="UP000013243"/>
    </source>
</evidence>